<gene>
    <name evidence="1" type="ORF">ACOC_LOCUS576</name>
</gene>
<evidence type="ECO:0000313" key="2">
    <source>
        <dbReference type="Proteomes" id="UP000267027"/>
    </source>
</evidence>
<keyword evidence="2" id="KW-1185">Reference proteome</keyword>
<accession>A0A0R3PAI9</accession>
<reference evidence="1 2" key="2">
    <citation type="submission" date="2018-11" db="EMBL/GenBank/DDBJ databases">
        <authorList>
            <consortium name="Pathogen Informatics"/>
        </authorList>
    </citation>
    <scope>NUCLEOTIDE SEQUENCE [LARGE SCALE GENOMIC DNA]</scope>
    <source>
        <strain evidence="1 2">Costa Rica</strain>
    </source>
</reference>
<dbReference type="AlphaFoldDB" id="A0A0R3PAI9"/>
<organism evidence="3">
    <name type="scientific">Angiostrongylus costaricensis</name>
    <name type="common">Nematode worm</name>
    <dbReference type="NCBI Taxonomy" id="334426"/>
    <lineage>
        <taxon>Eukaryota</taxon>
        <taxon>Metazoa</taxon>
        <taxon>Ecdysozoa</taxon>
        <taxon>Nematoda</taxon>
        <taxon>Chromadorea</taxon>
        <taxon>Rhabditida</taxon>
        <taxon>Rhabditina</taxon>
        <taxon>Rhabditomorpha</taxon>
        <taxon>Strongyloidea</taxon>
        <taxon>Metastrongylidae</taxon>
        <taxon>Angiostrongylus</taxon>
    </lineage>
</organism>
<dbReference type="WBParaSite" id="ACOC_0000057501-mRNA-1">
    <property type="protein sequence ID" value="ACOC_0000057501-mRNA-1"/>
    <property type="gene ID" value="ACOC_0000057501"/>
</dbReference>
<dbReference type="OrthoDB" id="5858028at2759"/>
<name>A0A0R3PAI9_ANGCS</name>
<evidence type="ECO:0000313" key="3">
    <source>
        <dbReference type="WBParaSite" id="ACOC_0000057501-mRNA-1"/>
    </source>
</evidence>
<proteinExistence type="predicted"/>
<evidence type="ECO:0000313" key="1">
    <source>
        <dbReference type="EMBL" id="VDM52161.1"/>
    </source>
</evidence>
<protein>
    <submittedName>
        <fullName evidence="3">POR domain-containing protein</fullName>
    </submittedName>
</protein>
<sequence>MANLKTLRIVGGIGLTEALVLNSSRLSLMMFDLGFEVSQSTIDDHLLKIATSGATFQHLSYTGFIGLDPTSDIVFLDQCQVNSLRLTMMRGPYIPPQPDYMIGKVRHIDHLELGEVVDKPNIFNSLITYENVFKKVFPNVNDIHYFQHW</sequence>
<dbReference type="EMBL" id="UYYA01000062">
    <property type="protein sequence ID" value="VDM52161.1"/>
    <property type="molecule type" value="Genomic_DNA"/>
</dbReference>
<dbReference type="Proteomes" id="UP000267027">
    <property type="component" value="Unassembled WGS sequence"/>
</dbReference>
<dbReference type="STRING" id="334426.A0A0R3PAI9"/>
<reference evidence="3" key="1">
    <citation type="submission" date="2017-02" db="UniProtKB">
        <authorList>
            <consortium name="WormBaseParasite"/>
        </authorList>
    </citation>
    <scope>IDENTIFICATION</scope>
</reference>